<organism evidence="4 5">
    <name type="scientific">Formimonas warabiya</name>
    <dbReference type="NCBI Taxonomy" id="1761012"/>
    <lineage>
        <taxon>Bacteria</taxon>
        <taxon>Bacillati</taxon>
        <taxon>Bacillota</taxon>
        <taxon>Clostridia</taxon>
        <taxon>Eubacteriales</taxon>
        <taxon>Peptococcaceae</taxon>
        <taxon>Candidatus Formimonas</taxon>
    </lineage>
</organism>
<evidence type="ECO:0000259" key="3">
    <source>
        <dbReference type="Pfam" id="PF20769"/>
    </source>
</evidence>
<dbReference type="EMBL" id="CP017634">
    <property type="protein sequence ID" value="ATW23886.1"/>
    <property type="molecule type" value="Genomic_DNA"/>
</dbReference>
<reference evidence="4 5" key="1">
    <citation type="submission" date="2016-10" db="EMBL/GenBank/DDBJ databases">
        <title>Complete Genome Sequence of Peptococcaceae strain DCMF.</title>
        <authorList>
            <person name="Edwards R.J."/>
            <person name="Holland S.I."/>
            <person name="Deshpande N.P."/>
            <person name="Wong Y.K."/>
            <person name="Ertan H."/>
            <person name="Manefield M."/>
            <person name="Russell T.L."/>
            <person name="Lee M.J."/>
        </authorList>
    </citation>
    <scope>NUCLEOTIDE SEQUENCE [LARGE SCALE GENOMIC DNA]</scope>
    <source>
        <strain evidence="4 5">DCMF</strain>
    </source>
</reference>
<dbReference type="GO" id="GO:0009847">
    <property type="term" value="P:spore germination"/>
    <property type="evidence" value="ECO:0007669"/>
    <property type="project" value="InterPro"/>
</dbReference>
<proteinExistence type="predicted"/>
<evidence type="ECO:0000313" key="4">
    <source>
        <dbReference type="EMBL" id="ATW23886.1"/>
    </source>
</evidence>
<accession>A0A3G1KN83</accession>
<feature type="domain" description="Sporulation protein YpeB N-terminal" evidence="3">
    <location>
        <begin position="27"/>
        <end position="161"/>
    </location>
</feature>
<evidence type="ECO:0000259" key="1">
    <source>
        <dbReference type="Pfam" id="PF03413"/>
    </source>
</evidence>
<feature type="domain" description="Sporulation protein YpeB PepSY1 and PepSY2" evidence="2">
    <location>
        <begin position="179"/>
        <end position="376"/>
    </location>
</feature>
<dbReference type="Proteomes" id="UP000323521">
    <property type="component" value="Chromosome"/>
</dbReference>
<dbReference type="OrthoDB" id="2372097at2"/>
<evidence type="ECO:0000259" key="2">
    <source>
        <dbReference type="Pfam" id="PF14620"/>
    </source>
</evidence>
<dbReference type="NCBIfam" id="TIGR02889">
    <property type="entry name" value="spore_YpeB"/>
    <property type="match status" value="1"/>
</dbReference>
<gene>
    <name evidence="4" type="ORF">DCMF_02915</name>
</gene>
<keyword evidence="5" id="KW-1185">Reference proteome</keyword>
<dbReference type="InterPro" id="IPR025711">
    <property type="entry name" value="PepSY"/>
</dbReference>
<dbReference type="Pfam" id="PF03413">
    <property type="entry name" value="PepSY"/>
    <property type="match status" value="1"/>
</dbReference>
<dbReference type="AlphaFoldDB" id="A0A3G1KN83"/>
<dbReference type="Pfam" id="PF20769">
    <property type="entry name" value="YPEB_N"/>
    <property type="match status" value="1"/>
</dbReference>
<protein>
    <submittedName>
        <fullName evidence="4">Germination protein YpeB</fullName>
    </submittedName>
</protein>
<dbReference type="Pfam" id="PF14620">
    <property type="entry name" value="YPEB_PepSY1-2"/>
    <property type="match status" value="1"/>
</dbReference>
<name>A0A3G1KN83_FORW1</name>
<feature type="domain" description="PepSY" evidence="1">
    <location>
        <begin position="379"/>
        <end position="435"/>
    </location>
</feature>
<dbReference type="InterPro" id="IPR048402">
    <property type="entry name" value="YpeB_N"/>
</dbReference>
<sequence>MRNWLTGILAAALIVSGVWGFSQYRMNQANRILLENDHQRSFYNLVDNVENLSVLTSKSIVSGSPQQNIRLLSDIWWQANFAQDNLAQLPLSHVTLTRTQKFLTQLGDYAYSLAKNTADGRPMNAKQTATLQDLHNQISRLSGDLIELQNEVVKNGVNWREVKNTSKEKLDKESTGYLDTNFQKMNEQINQYPTLIYDGPFSDHLETKNPKALTGKAITWEEAKKRARDFVDLRDRIDYVVADNGKSTAKASIPVYSVRISPRVPSLGEVIYVDVSQKGGHITMAMNSRSIGAATIGIDQALEKAKAFLAKTEYQSMVPTYSLRQENTLIVSFAYKENDVIVYPDLVKVSVAMDNGQVTGFESLGYLMQHHQRNLPEPKLTLEEARKKLNKVIKVDSERLTLIPLETGEEVLCYEFKGSYKSDNFLIYINALDGTEEQILQLLHTPGGTWTM</sequence>
<dbReference type="InterPro" id="IPR014239">
    <property type="entry name" value="YpeB_PepSY1-2"/>
</dbReference>
<evidence type="ECO:0000313" key="5">
    <source>
        <dbReference type="Proteomes" id="UP000323521"/>
    </source>
</evidence>
<dbReference type="KEGG" id="fwa:DCMF_02915"/>
<dbReference type="RefSeq" id="WP_148133054.1">
    <property type="nucleotide sequence ID" value="NZ_CP017634.1"/>
</dbReference>